<dbReference type="Proteomes" id="UP000270291">
    <property type="component" value="Unassembled WGS sequence"/>
</dbReference>
<name>A0A428KAI6_9BACT</name>
<dbReference type="InterPro" id="IPR045459">
    <property type="entry name" value="DUF5908"/>
</dbReference>
<dbReference type="OrthoDB" id="5570459at2"/>
<evidence type="ECO:0000313" key="1">
    <source>
        <dbReference type="EMBL" id="RSK43447.1"/>
    </source>
</evidence>
<dbReference type="RefSeq" id="WP_125437612.1">
    <property type="nucleotide sequence ID" value="NZ_RWIU01000003.1"/>
</dbReference>
<sequence length="59" mass="6905">MPIEIRELIIKVTVHDEGRLPAARPEAAVSTEAREQLRREITESCVRQVLAQLRRRQER</sequence>
<dbReference type="AlphaFoldDB" id="A0A428KAI6"/>
<organism evidence="1 2">
    <name type="scientific">Hymenobacter perfusus</name>
    <dbReference type="NCBI Taxonomy" id="1236770"/>
    <lineage>
        <taxon>Bacteria</taxon>
        <taxon>Pseudomonadati</taxon>
        <taxon>Bacteroidota</taxon>
        <taxon>Cytophagia</taxon>
        <taxon>Cytophagales</taxon>
        <taxon>Hymenobacteraceae</taxon>
        <taxon>Hymenobacter</taxon>
    </lineage>
</organism>
<dbReference type="EMBL" id="RWIU01000003">
    <property type="protein sequence ID" value="RSK43447.1"/>
    <property type="molecule type" value="Genomic_DNA"/>
</dbReference>
<dbReference type="Pfam" id="PF19265">
    <property type="entry name" value="DUF5908"/>
    <property type="match status" value="1"/>
</dbReference>
<accession>A0A428KAI6</accession>
<evidence type="ECO:0000313" key="2">
    <source>
        <dbReference type="Proteomes" id="UP000270291"/>
    </source>
</evidence>
<protein>
    <submittedName>
        <fullName evidence="1">Uncharacterized protein</fullName>
    </submittedName>
</protein>
<comment type="caution">
    <text evidence="1">The sequence shown here is derived from an EMBL/GenBank/DDBJ whole genome shotgun (WGS) entry which is preliminary data.</text>
</comment>
<reference evidence="1 2" key="1">
    <citation type="submission" date="2018-12" db="EMBL/GenBank/DDBJ databases">
        <authorList>
            <person name="Feng G."/>
            <person name="Zhu H."/>
        </authorList>
    </citation>
    <scope>NUCLEOTIDE SEQUENCE [LARGE SCALE GENOMIC DNA]</scope>
    <source>
        <strain evidence="1 2">LMG 26000</strain>
    </source>
</reference>
<keyword evidence="2" id="KW-1185">Reference proteome</keyword>
<proteinExistence type="predicted"/>
<gene>
    <name evidence="1" type="ORF">EI293_11165</name>
</gene>